<evidence type="ECO:0000256" key="2">
    <source>
        <dbReference type="ARBA" id="ARBA00007653"/>
    </source>
</evidence>
<feature type="domain" description="tRNA uridine 5-carboxymethylaminomethyl modification enzyme C-terminal subdomain" evidence="7">
    <location>
        <begin position="85"/>
        <end position="156"/>
    </location>
</feature>
<dbReference type="InterPro" id="IPR044920">
    <property type="entry name" value="MnmG_C_subdom_sf"/>
</dbReference>
<accession>X1ARE0</accession>
<evidence type="ECO:0000259" key="7">
    <source>
        <dbReference type="SMART" id="SM01228"/>
    </source>
</evidence>
<dbReference type="Pfam" id="PF13932">
    <property type="entry name" value="SAM_GIDA_C"/>
    <property type="match status" value="1"/>
</dbReference>
<evidence type="ECO:0000256" key="1">
    <source>
        <dbReference type="ARBA" id="ARBA00001974"/>
    </source>
</evidence>
<reference evidence="8" key="1">
    <citation type="journal article" date="2014" name="Front. Microbiol.">
        <title>High frequency of phylogenetically diverse reductive dehalogenase-homologous genes in deep subseafloor sedimentary metagenomes.</title>
        <authorList>
            <person name="Kawai M."/>
            <person name="Futagami T."/>
            <person name="Toyoda A."/>
            <person name="Takaki Y."/>
            <person name="Nishi S."/>
            <person name="Hori S."/>
            <person name="Arai W."/>
            <person name="Tsubouchi T."/>
            <person name="Morono Y."/>
            <person name="Uchiyama I."/>
            <person name="Ito T."/>
            <person name="Fujiyama A."/>
            <person name="Inagaki F."/>
            <person name="Takami H."/>
        </authorList>
    </citation>
    <scope>NUCLEOTIDE SEQUENCE</scope>
    <source>
        <strain evidence="8">Expedition CK06-06</strain>
    </source>
</reference>
<dbReference type="GO" id="GO:0005829">
    <property type="term" value="C:cytosol"/>
    <property type="evidence" value="ECO:0007669"/>
    <property type="project" value="TreeGrafter"/>
</dbReference>
<dbReference type="FunFam" id="1.10.150.570:FF:000001">
    <property type="entry name" value="tRNA uridine 5-carboxymethylaminomethyl modification enzyme MnmG"/>
    <property type="match status" value="1"/>
</dbReference>
<dbReference type="SMART" id="SM01228">
    <property type="entry name" value="GIDA_assoc_3"/>
    <property type="match status" value="1"/>
</dbReference>
<evidence type="ECO:0000256" key="4">
    <source>
        <dbReference type="ARBA" id="ARBA00022630"/>
    </source>
</evidence>
<comment type="caution">
    <text evidence="8">The sequence shown here is derived from an EMBL/GenBank/DDBJ whole genome shotgun (WGS) entry which is preliminary data.</text>
</comment>
<comment type="similarity">
    <text evidence="2">Belongs to the MnmG family.</text>
</comment>
<dbReference type="AlphaFoldDB" id="X1ARE0"/>
<comment type="cofactor">
    <cofactor evidence="1">
        <name>FAD</name>
        <dbReference type="ChEBI" id="CHEBI:57692"/>
    </cofactor>
</comment>
<dbReference type="Pfam" id="PF21680">
    <property type="entry name" value="GIDA_C_1st"/>
    <property type="match status" value="1"/>
</dbReference>
<dbReference type="Gene3D" id="1.10.10.1800">
    <property type="entry name" value="tRNA uridine 5-carboxymethylaminomethyl modification enzyme MnmG/GidA"/>
    <property type="match status" value="1"/>
</dbReference>
<dbReference type="PANTHER" id="PTHR11806">
    <property type="entry name" value="GLUCOSE INHIBITED DIVISION PROTEIN A"/>
    <property type="match status" value="1"/>
</dbReference>
<organism evidence="8">
    <name type="scientific">marine sediment metagenome</name>
    <dbReference type="NCBI Taxonomy" id="412755"/>
    <lineage>
        <taxon>unclassified sequences</taxon>
        <taxon>metagenomes</taxon>
        <taxon>ecological metagenomes</taxon>
    </lineage>
</organism>
<dbReference type="PANTHER" id="PTHR11806:SF0">
    <property type="entry name" value="PROTEIN MTO1 HOMOLOG, MITOCHONDRIAL"/>
    <property type="match status" value="1"/>
</dbReference>
<keyword evidence="6" id="KW-0520">NAD</keyword>
<dbReference type="FunFam" id="1.10.10.1800:FF:000001">
    <property type="entry name" value="tRNA uridine 5-carboxymethylaminomethyl modification enzyme MnmG"/>
    <property type="match status" value="1"/>
</dbReference>
<protein>
    <recommendedName>
        <fullName evidence="7">tRNA uridine 5-carboxymethylaminomethyl modification enzyme C-terminal subdomain domain-containing protein</fullName>
    </recommendedName>
</protein>
<sequence length="168" mass="18689">RWQAFESKKKGIEAEQQRLGSIWVTPDNDFGKSLKEILGVKLSKEARALDLLKRPEVAYSDLMKVAGLGPGSSDPKIAEQVDVQVRYAGYLARQGEEVERNQRNEHTLIPTGFDYTKVQGLSAELCEKLQHTQPESIGQASRIAGMTPAAISLLLVFLKRQRGNRQVA</sequence>
<dbReference type="EMBL" id="BART01012780">
    <property type="protein sequence ID" value="GAG85285.1"/>
    <property type="molecule type" value="Genomic_DNA"/>
</dbReference>
<dbReference type="GO" id="GO:0002098">
    <property type="term" value="P:tRNA wobble uridine modification"/>
    <property type="evidence" value="ECO:0007669"/>
    <property type="project" value="TreeGrafter"/>
</dbReference>
<dbReference type="Gene3D" id="1.10.150.570">
    <property type="entry name" value="GidA associated domain, C-terminal subdomain"/>
    <property type="match status" value="1"/>
</dbReference>
<evidence type="ECO:0000313" key="8">
    <source>
        <dbReference type="EMBL" id="GAG85285.1"/>
    </source>
</evidence>
<evidence type="ECO:0000256" key="3">
    <source>
        <dbReference type="ARBA" id="ARBA00022490"/>
    </source>
</evidence>
<keyword evidence="5" id="KW-0274">FAD</keyword>
<evidence type="ECO:0000256" key="5">
    <source>
        <dbReference type="ARBA" id="ARBA00022827"/>
    </source>
</evidence>
<keyword evidence="4" id="KW-0285">Flavoprotein</keyword>
<dbReference type="InterPro" id="IPR049312">
    <property type="entry name" value="GIDA_C_N"/>
</dbReference>
<name>X1ARE0_9ZZZZ</name>
<dbReference type="InterPro" id="IPR002218">
    <property type="entry name" value="MnmG-rel"/>
</dbReference>
<dbReference type="InterPro" id="IPR047001">
    <property type="entry name" value="MnmG_C_subdom"/>
</dbReference>
<keyword evidence="3" id="KW-0963">Cytoplasm</keyword>
<dbReference type="GO" id="GO:0050660">
    <property type="term" value="F:flavin adenine dinucleotide binding"/>
    <property type="evidence" value="ECO:0007669"/>
    <property type="project" value="InterPro"/>
</dbReference>
<evidence type="ECO:0000256" key="6">
    <source>
        <dbReference type="ARBA" id="ARBA00023027"/>
    </source>
</evidence>
<feature type="non-terminal residue" evidence="8">
    <location>
        <position position="1"/>
    </location>
</feature>
<dbReference type="InterPro" id="IPR026904">
    <property type="entry name" value="MnmG_C"/>
</dbReference>
<dbReference type="GO" id="GO:0030488">
    <property type="term" value="P:tRNA methylation"/>
    <property type="evidence" value="ECO:0007669"/>
    <property type="project" value="TreeGrafter"/>
</dbReference>
<proteinExistence type="inferred from homology"/>
<gene>
    <name evidence="8" type="ORF">S01H4_26487</name>
</gene>